<comment type="caution">
    <text evidence="8">The sequence shown here is derived from an EMBL/GenBank/DDBJ whole genome shotgun (WGS) entry which is preliminary data.</text>
</comment>
<evidence type="ECO:0000313" key="8">
    <source>
        <dbReference type="EMBL" id="MCG9026470.1"/>
    </source>
</evidence>
<evidence type="ECO:0000259" key="7">
    <source>
        <dbReference type="Pfam" id="PF04321"/>
    </source>
</evidence>
<organism evidence="8 9">
    <name type="scientific">Laribacter hongkongensis</name>
    <dbReference type="NCBI Taxonomy" id="168471"/>
    <lineage>
        <taxon>Bacteria</taxon>
        <taxon>Pseudomonadati</taxon>
        <taxon>Pseudomonadota</taxon>
        <taxon>Betaproteobacteria</taxon>
        <taxon>Neisseriales</taxon>
        <taxon>Aquaspirillaceae</taxon>
        <taxon>Laribacter</taxon>
    </lineage>
</organism>
<comment type="pathway">
    <text evidence="1 6">Carbohydrate biosynthesis; dTDP-L-rhamnose biosynthesis.</text>
</comment>
<evidence type="ECO:0000256" key="3">
    <source>
        <dbReference type="ARBA" id="ARBA00012929"/>
    </source>
</evidence>
<evidence type="ECO:0000256" key="5">
    <source>
        <dbReference type="ARBA" id="ARBA00048200"/>
    </source>
</evidence>
<evidence type="ECO:0000256" key="2">
    <source>
        <dbReference type="ARBA" id="ARBA00010944"/>
    </source>
</evidence>
<dbReference type="CDD" id="cd05254">
    <property type="entry name" value="dTDP_HR_like_SDR_e"/>
    <property type="match status" value="1"/>
</dbReference>
<reference evidence="8 9" key="1">
    <citation type="submission" date="2021-10" db="EMBL/GenBank/DDBJ databases">
        <title>Whole-genome sequencing analysis of Laribacter hongkongensis: virulence gene profiles, carbohydrate-active enzyme prediction, and antimicrobial resistance characterization.</title>
        <authorList>
            <person name="Yuan P."/>
            <person name="Zhan Y."/>
            <person name="Chen D."/>
        </authorList>
    </citation>
    <scope>NUCLEOTIDE SEQUENCE [LARGE SCALE GENOMIC DNA]</scope>
    <source>
        <strain evidence="8 9">W67</strain>
    </source>
</reference>
<dbReference type="GO" id="GO:0008831">
    <property type="term" value="F:dTDP-4-dehydrorhamnose reductase activity"/>
    <property type="evidence" value="ECO:0007669"/>
    <property type="project" value="UniProtKB-EC"/>
</dbReference>
<dbReference type="Gene3D" id="3.90.25.10">
    <property type="entry name" value="UDP-galactose 4-epimerase, domain 1"/>
    <property type="match status" value="1"/>
</dbReference>
<dbReference type="InterPro" id="IPR029903">
    <property type="entry name" value="RmlD-like-bd"/>
</dbReference>
<dbReference type="AlphaFoldDB" id="A0ABD4SRT0"/>
<dbReference type="Proteomes" id="UP001200247">
    <property type="component" value="Unassembled WGS sequence"/>
</dbReference>
<comment type="function">
    <text evidence="6">Catalyzes the reduction of dTDP-6-deoxy-L-lyxo-4-hexulose to yield dTDP-L-rhamnose.</text>
</comment>
<sequence length="294" mass="31979">MTPPRILLTGANGQVGFELRRALAPLGEVLAVTRHEADLQQPSSILPLLDAFRPRLIVNAAAWTAVDLAEQQPDAAWQVNAVLPGLLAQWAADRQARLVHYSTDYVFDGLASRPYDETDPAHPLSVYGQSKWAGEEAVRAVGGAPVIVRTSWVFGAHGHNFLKTVLRLAAEREQLAIVADQTGAPTPASLIADVTAHLVRCWPSEGATYHLAGQGETSWHGYACEVVRIARVLGWSLRATETAIRPIATSDYPLPAVRPANSRLDCRKIQADLQLWLPDWQSGVRQVLASLQSS</sequence>
<comment type="similarity">
    <text evidence="2 6">Belongs to the dTDP-4-dehydrorhamnose reductase family.</text>
</comment>
<proteinExistence type="inferred from homology"/>
<evidence type="ECO:0000256" key="1">
    <source>
        <dbReference type="ARBA" id="ARBA00004781"/>
    </source>
</evidence>
<gene>
    <name evidence="8" type="primary">rfbD</name>
    <name evidence="8" type="ORF">LH440_11285</name>
</gene>
<keyword evidence="6 8" id="KW-0560">Oxidoreductase</keyword>
<dbReference type="PANTHER" id="PTHR10491:SF4">
    <property type="entry name" value="METHIONINE ADENOSYLTRANSFERASE 2 SUBUNIT BETA"/>
    <property type="match status" value="1"/>
</dbReference>
<dbReference type="EMBL" id="JAJAXM010000020">
    <property type="protein sequence ID" value="MCG9026470.1"/>
    <property type="molecule type" value="Genomic_DNA"/>
</dbReference>
<protein>
    <recommendedName>
        <fullName evidence="4 6">dTDP-4-dehydrorhamnose reductase</fullName>
        <ecNumber evidence="3 6">1.1.1.133</ecNumber>
    </recommendedName>
</protein>
<dbReference type="EC" id="1.1.1.133" evidence="3 6"/>
<dbReference type="PANTHER" id="PTHR10491">
    <property type="entry name" value="DTDP-4-DEHYDRORHAMNOSE REDUCTASE"/>
    <property type="match status" value="1"/>
</dbReference>
<feature type="domain" description="RmlD-like substrate binding" evidence="7">
    <location>
        <begin position="5"/>
        <end position="292"/>
    </location>
</feature>
<comment type="catalytic activity">
    <reaction evidence="5 6">
        <text>dTDP-beta-L-rhamnose + NADP(+) = dTDP-4-dehydro-beta-L-rhamnose + NADPH + H(+)</text>
        <dbReference type="Rhea" id="RHEA:21796"/>
        <dbReference type="ChEBI" id="CHEBI:15378"/>
        <dbReference type="ChEBI" id="CHEBI:57510"/>
        <dbReference type="ChEBI" id="CHEBI:57783"/>
        <dbReference type="ChEBI" id="CHEBI:58349"/>
        <dbReference type="ChEBI" id="CHEBI:62830"/>
        <dbReference type="EC" id="1.1.1.133"/>
    </reaction>
</comment>
<comment type="cofactor">
    <cofactor evidence="6">
        <name>Mg(2+)</name>
        <dbReference type="ChEBI" id="CHEBI:18420"/>
    </cofactor>
    <text evidence="6">Binds 1 Mg(2+) ion per monomer.</text>
</comment>
<dbReference type="InterPro" id="IPR005913">
    <property type="entry name" value="dTDP_dehydrorham_reduct"/>
</dbReference>
<accession>A0ABD4SRT0</accession>
<name>A0ABD4SRT0_9NEIS</name>
<dbReference type="RefSeq" id="WP_239894195.1">
    <property type="nucleotide sequence ID" value="NZ_JAJAXM010000020.1"/>
</dbReference>
<dbReference type="NCBIfam" id="TIGR01214">
    <property type="entry name" value="rmlD"/>
    <property type="match status" value="1"/>
</dbReference>
<evidence type="ECO:0000256" key="6">
    <source>
        <dbReference type="RuleBase" id="RU364082"/>
    </source>
</evidence>
<evidence type="ECO:0000256" key="4">
    <source>
        <dbReference type="ARBA" id="ARBA00017099"/>
    </source>
</evidence>
<dbReference type="SUPFAM" id="SSF51735">
    <property type="entry name" value="NAD(P)-binding Rossmann-fold domains"/>
    <property type="match status" value="1"/>
</dbReference>
<dbReference type="Pfam" id="PF04321">
    <property type="entry name" value="RmlD_sub_bind"/>
    <property type="match status" value="1"/>
</dbReference>
<dbReference type="Gene3D" id="3.40.50.720">
    <property type="entry name" value="NAD(P)-binding Rossmann-like Domain"/>
    <property type="match status" value="1"/>
</dbReference>
<keyword evidence="6" id="KW-0521">NADP</keyword>
<evidence type="ECO:0000313" key="9">
    <source>
        <dbReference type="Proteomes" id="UP001200247"/>
    </source>
</evidence>
<dbReference type="InterPro" id="IPR036291">
    <property type="entry name" value="NAD(P)-bd_dom_sf"/>
</dbReference>